<evidence type="ECO:0000313" key="1">
    <source>
        <dbReference type="EMBL" id="KKA08537.1"/>
    </source>
</evidence>
<gene>
    <name evidence="1" type="ORF">VP02_07535</name>
</gene>
<protein>
    <submittedName>
        <fullName evidence="1">Uncharacterized protein</fullName>
    </submittedName>
</protein>
<sequence>MIVKWCEWISKDAQEALLTISGDDVECVAFSHPCNIQVGDSLHEPLLAISIKGVVKEYSGAQFMRRLDDGFSHEILAKVVDLKKRLVVAGSIAIELDDVLSKDIDVGDFIRFFCGRLDVIS</sequence>
<dbReference type="PATRIC" id="fig|132476.4.peg.5447"/>
<name>A0A0F4XRM3_9PSED</name>
<dbReference type="OrthoDB" id="7007761at2"/>
<proteinExistence type="predicted"/>
<dbReference type="EMBL" id="JZXC01000005">
    <property type="protein sequence ID" value="KKA08537.1"/>
    <property type="molecule type" value="Genomic_DNA"/>
</dbReference>
<accession>A0A0F4XRM3</accession>
<reference evidence="1 2" key="1">
    <citation type="submission" date="2015-03" db="EMBL/GenBank/DDBJ databases">
        <title>Pseudomonas fluorescens 1855-344 Genome sequencing and assembly.</title>
        <authorList>
            <person name="Eng W.W.H."/>
            <person name="Gan H.M."/>
            <person name="Savka M.A."/>
        </authorList>
    </citation>
    <scope>NUCLEOTIDE SEQUENCE [LARGE SCALE GENOMIC DNA]</scope>
    <source>
        <strain evidence="1 2">1855-344</strain>
    </source>
</reference>
<comment type="caution">
    <text evidence="1">The sequence shown here is derived from an EMBL/GenBank/DDBJ whole genome shotgun (WGS) entry which is preliminary data.</text>
</comment>
<evidence type="ECO:0000313" key="2">
    <source>
        <dbReference type="Proteomes" id="UP000033662"/>
    </source>
</evidence>
<dbReference type="AlphaFoldDB" id="A0A0F4XRM3"/>
<dbReference type="Proteomes" id="UP000033662">
    <property type="component" value="Unassembled WGS sequence"/>
</dbReference>
<organism evidence="1 2">
    <name type="scientific">Pseudomonas kilonensis</name>
    <dbReference type="NCBI Taxonomy" id="132476"/>
    <lineage>
        <taxon>Bacteria</taxon>
        <taxon>Pseudomonadati</taxon>
        <taxon>Pseudomonadota</taxon>
        <taxon>Gammaproteobacteria</taxon>
        <taxon>Pseudomonadales</taxon>
        <taxon>Pseudomonadaceae</taxon>
        <taxon>Pseudomonas</taxon>
    </lineage>
</organism>